<dbReference type="Pfam" id="PF00082">
    <property type="entry name" value="Peptidase_S8"/>
    <property type="match status" value="1"/>
</dbReference>
<keyword evidence="1 5" id="KW-0645">Protease</keyword>
<dbReference type="InterPro" id="IPR008979">
    <property type="entry name" value="Galactose-bd-like_sf"/>
</dbReference>
<dbReference type="GO" id="GO:0004252">
    <property type="term" value="F:serine-type endopeptidase activity"/>
    <property type="evidence" value="ECO:0007669"/>
    <property type="project" value="UniProtKB-UniRule"/>
</dbReference>
<dbReference type="InterPro" id="IPR015500">
    <property type="entry name" value="Peptidase_S8_subtilisin-rel"/>
</dbReference>
<dbReference type="InterPro" id="IPR034054">
    <property type="entry name" value="Pep_S8_PrcA"/>
</dbReference>
<dbReference type="PRINTS" id="PR00723">
    <property type="entry name" value="SUBTILISIN"/>
</dbReference>
<accession>A0A6M8BJP0</accession>
<dbReference type="PROSITE" id="PS51829">
    <property type="entry name" value="P_HOMO_B"/>
    <property type="match status" value="1"/>
</dbReference>
<dbReference type="KEGG" id="theu:HPC62_22830"/>
<name>A0A6M8BJP0_9CYAN</name>
<dbReference type="Gene3D" id="2.60.120.260">
    <property type="entry name" value="Galactose-binding domain-like"/>
    <property type="match status" value="1"/>
</dbReference>
<evidence type="ECO:0000256" key="4">
    <source>
        <dbReference type="PIRSR" id="PIRSR615500-1"/>
    </source>
</evidence>
<dbReference type="PROSITE" id="PS51892">
    <property type="entry name" value="SUBTILASE"/>
    <property type="match status" value="1"/>
</dbReference>
<dbReference type="InterPro" id="IPR002884">
    <property type="entry name" value="P_dom"/>
</dbReference>
<comment type="similarity">
    <text evidence="5">Belongs to the peptidase S8 family.</text>
</comment>
<evidence type="ECO:0000256" key="1">
    <source>
        <dbReference type="ARBA" id="ARBA00022670"/>
    </source>
</evidence>
<feature type="active site" description="Charge relay system" evidence="4 5">
    <location>
        <position position="487"/>
    </location>
</feature>
<dbReference type="PANTHER" id="PTHR42884:SF14">
    <property type="entry name" value="NEUROENDOCRINE CONVERTASE 1"/>
    <property type="match status" value="1"/>
</dbReference>
<dbReference type="GO" id="GO:0016020">
    <property type="term" value="C:membrane"/>
    <property type="evidence" value="ECO:0007669"/>
    <property type="project" value="TreeGrafter"/>
</dbReference>
<gene>
    <name evidence="7" type="ORF">HPC62_22830</name>
</gene>
<dbReference type="InterPro" id="IPR023828">
    <property type="entry name" value="Peptidase_S8_Ser-AS"/>
</dbReference>
<keyword evidence="3 5" id="KW-0720">Serine protease</keyword>
<dbReference type="GO" id="GO:0012505">
    <property type="term" value="C:endomembrane system"/>
    <property type="evidence" value="ECO:0007669"/>
    <property type="project" value="UniProtKB-ARBA"/>
</dbReference>
<dbReference type="Pfam" id="PF01483">
    <property type="entry name" value="P_proprotein"/>
    <property type="match status" value="1"/>
</dbReference>
<dbReference type="GO" id="GO:0005737">
    <property type="term" value="C:cytoplasm"/>
    <property type="evidence" value="ECO:0007669"/>
    <property type="project" value="UniProtKB-ARBA"/>
</dbReference>
<keyword evidence="8" id="KW-1185">Reference proteome</keyword>
<dbReference type="Proteomes" id="UP000505210">
    <property type="component" value="Chromosome"/>
</dbReference>
<sequence>MPPASGVLAEQEGMILQRGGEELRLQKLGDRFTFRPTADAPAEITLEDWVQQLDVESLRPVPGVDLIEVKTAAGQADAGIDRARAHRYVAFASHVYQLAQNPQTRVYLTDELTVQFANSVTTEAMGAIALELGLKPAQPVVGIPQTYVFEVTPQARANPIKLANQLMRRPDVLLAEPNIVIRAQQLYRPQEPEYPRQWYLQTQGSSQIAPTAHISVEPAWDVTRGSRAVVVAVTDDGFDLNHPDFQGPGKIVQPRDFKLQTNLPLPEASHENHGTACAGVAIAEENQFGIVGVAPGCSLMPLRTTGFLDDQAIESLFDWALQKGAAVVSCSWGASAAYFPLSLRQRAAINRAATQGRGGKGCVVVFAAGNANRPTSGIVNEQGWVNNVLRGNTQWLNGFAVHPDVIAVAASTSLDKKAAYSNWGDAISVTAPSNNAPPGMWLPQTGYTYTGPQIRAALPGVGVFTTDRLGAAGYDPGSFTNTFGGTSSACPVVAGVAALVLSVNPDLTAREVKQILQETADKIVDPDPDPQLGLRFGTYDASGHSKWFGYGKVNAARAVEAARRRLSAAIAPSEWQSLSNTTPVAIPDDTPRGATSILQVQGDSRGERADRPLRDLRITVDVEHSYLGDLEIMLLPPQGDPILLQSRTLGRRTRLQTTYTLQTTPLLRTVLNRSARGVWQLRLVDCAPQHVGRLLSWQLNLGF</sequence>
<dbReference type="CDD" id="cd07498">
    <property type="entry name" value="Peptidases_S8_15"/>
    <property type="match status" value="1"/>
</dbReference>
<evidence type="ECO:0000313" key="8">
    <source>
        <dbReference type="Proteomes" id="UP000505210"/>
    </source>
</evidence>
<dbReference type="AlphaFoldDB" id="A0A6M8BJP0"/>
<dbReference type="InterPro" id="IPR036852">
    <property type="entry name" value="Peptidase_S8/S53_dom_sf"/>
</dbReference>
<dbReference type="PROSITE" id="PS00138">
    <property type="entry name" value="SUBTILASE_SER"/>
    <property type="match status" value="1"/>
</dbReference>
<feature type="active site" description="Charge relay system" evidence="4 5">
    <location>
        <position position="235"/>
    </location>
</feature>
<reference evidence="7 8" key="1">
    <citation type="submission" date="2020-05" db="EMBL/GenBank/DDBJ databases">
        <title>Complete genome sequence of of a novel Thermoleptolyngbya strain isolated from hot springs of Ganzi, Sichuan China.</title>
        <authorList>
            <person name="Tang J."/>
            <person name="Daroch M."/>
            <person name="Li L."/>
            <person name="Waleron K."/>
            <person name="Waleron M."/>
            <person name="Waleron M."/>
        </authorList>
    </citation>
    <scope>NUCLEOTIDE SEQUENCE [LARGE SCALE GENOMIC DNA]</scope>
    <source>
        <strain evidence="7 8">PKUAC-SCTA183</strain>
    </source>
</reference>
<evidence type="ECO:0000259" key="6">
    <source>
        <dbReference type="PROSITE" id="PS51829"/>
    </source>
</evidence>
<feature type="active site" description="Charge relay system" evidence="4 5">
    <location>
        <position position="273"/>
    </location>
</feature>
<dbReference type="GO" id="GO:0016485">
    <property type="term" value="P:protein processing"/>
    <property type="evidence" value="ECO:0007669"/>
    <property type="project" value="TreeGrafter"/>
</dbReference>
<dbReference type="Gene3D" id="3.40.50.200">
    <property type="entry name" value="Peptidase S8/S53 domain"/>
    <property type="match status" value="1"/>
</dbReference>
<evidence type="ECO:0000256" key="2">
    <source>
        <dbReference type="ARBA" id="ARBA00022801"/>
    </source>
</evidence>
<dbReference type="EMBL" id="CP053661">
    <property type="protein sequence ID" value="QKD85147.1"/>
    <property type="molecule type" value="Genomic_DNA"/>
</dbReference>
<protein>
    <submittedName>
        <fullName evidence="7">S8 family serine peptidase</fullName>
    </submittedName>
</protein>
<dbReference type="SUPFAM" id="SSF49785">
    <property type="entry name" value="Galactose-binding domain-like"/>
    <property type="match status" value="1"/>
</dbReference>
<proteinExistence type="inferred from homology"/>
<dbReference type="PANTHER" id="PTHR42884">
    <property type="entry name" value="PROPROTEIN CONVERTASE SUBTILISIN/KEXIN-RELATED"/>
    <property type="match status" value="1"/>
</dbReference>
<dbReference type="InterPro" id="IPR000209">
    <property type="entry name" value="Peptidase_S8/S53_dom"/>
</dbReference>
<keyword evidence="2 5" id="KW-0378">Hydrolase</keyword>
<evidence type="ECO:0000256" key="5">
    <source>
        <dbReference type="PROSITE-ProRule" id="PRU01240"/>
    </source>
</evidence>
<evidence type="ECO:0000313" key="7">
    <source>
        <dbReference type="EMBL" id="QKD85147.1"/>
    </source>
</evidence>
<feature type="domain" description="P/Homo B" evidence="6">
    <location>
        <begin position="571"/>
        <end position="703"/>
    </location>
</feature>
<evidence type="ECO:0000256" key="3">
    <source>
        <dbReference type="ARBA" id="ARBA00022825"/>
    </source>
</evidence>
<organism evidence="7 8">
    <name type="scientific">Thermoleptolyngbya sichuanensis A183</name>
    <dbReference type="NCBI Taxonomy" id="2737172"/>
    <lineage>
        <taxon>Bacteria</taxon>
        <taxon>Bacillati</taxon>
        <taxon>Cyanobacteriota</taxon>
        <taxon>Cyanophyceae</taxon>
        <taxon>Oculatellales</taxon>
        <taxon>Oculatellaceae</taxon>
        <taxon>Thermoleptolyngbya</taxon>
        <taxon>Thermoleptolyngbya sichuanensis</taxon>
    </lineage>
</organism>
<dbReference type="SUPFAM" id="SSF52743">
    <property type="entry name" value="Subtilisin-like"/>
    <property type="match status" value="1"/>
</dbReference>